<feature type="binding site" evidence="16">
    <location>
        <position position="67"/>
    </location>
    <ligand>
        <name>[4Fe-4S] cluster</name>
        <dbReference type="ChEBI" id="CHEBI:49883"/>
        <note>4Fe-4S-S-AdoMet</note>
    </ligand>
</feature>
<keyword evidence="11 14" id="KW-0411">Iron-sulfur</keyword>
<comment type="subunit">
    <text evidence="4">Monomer.</text>
</comment>
<evidence type="ECO:0000256" key="1">
    <source>
        <dbReference type="ARBA" id="ARBA00004496"/>
    </source>
</evidence>
<comment type="caution">
    <text evidence="18">The sequence shown here is derived from an EMBL/GenBank/DDBJ whole genome shotgun (WGS) entry which is preliminary data.</text>
</comment>
<protein>
    <recommendedName>
        <fullName evidence="14">Coproporphyrinogen-III oxidase</fullName>
        <ecNumber evidence="14">1.3.98.3</ecNumber>
    </recommendedName>
</protein>
<feature type="binding site" evidence="15">
    <location>
        <position position="328"/>
    </location>
    <ligand>
        <name>S-adenosyl-L-methionine</name>
        <dbReference type="ChEBI" id="CHEBI:59789"/>
        <label>1</label>
    </ligand>
</feature>
<dbReference type="PIRSF" id="PIRSF000167">
    <property type="entry name" value="HemN"/>
    <property type="match status" value="1"/>
</dbReference>
<evidence type="ECO:0000256" key="3">
    <source>
        <dbReference type="ARBA" id="ARBA00005493"/>
    </source>
</evidence>
<feature type="domain" description="Radical SAM core" evidence="17">
    <location>
        <begin position="45"/>
        <end position="277"/>
    </location>
</feature>
<dbReference type="GO" id="GO:0005737">
    <property type="term" value="C:cytoplasm"/>
    <property type="evidence" value="ECO:0007669"/>
    <property type="project" value="UniProtKB-SubCell"/>
</dbReference>
<dbReference type="RefSeq" id="WP_160854156.1">
    <property type="nucleotide sequence ID" value="NZ_WUWG01000003.1"/>
</dbReference>
<evidence type="ECO:0000259" key="17">
    <source>
        <dbReference type="PROSITE" id="PS51918"/>
    </source>
</evidence>
<feature type="binding site" evidence="15">
    <location>
        <position position="144"/>
    </location>
    <ligand>
        <name>S-adenosyl-L-methionine</name>
        <dbReference type="ChEBI" id="CHEBI:59789"/>
        <label>1</label>
    </ligand>
</feature>
<keyword evidence="12 14" id="KW-0627">Porphyrin biosynthesis</keyword>
<feature type="binding site" evidence="16">
    <location>
        <position position="64"/>
    </location>
    <ligand>
        <name>[4Fe-4S] cluster</name>
        <dbReference type="ChEBI" id="CHEBI:49883"/>
        <note>4Fe-4S-S-AdoMet</note>
    </ligand>
</feature>
<dbReference type="PROSITE" id="PS51918">
    <property type="entry name" value="RADICAL_SAM"/>
    <property type="match status" value="1"/>
</dbReference>
<dbReference type="Pfam" id="PF04055">
    <property type="entry name" value="Radical_SAM"/>
    <property type="match status" value="1"/>
</dbReference>
<evidence type="ECO:0000256" key="15">
    <source>
        <dbReference type="PIRSR" id="PIRSR000167-1"/>
    </source>
</evidence>
<dbReference type="SMART" id="SM00729">
    <property type="entry name" value="Elp3"/>
    <property type="match status" value="1"/>
</dbReference>
<evidence type="ECO:0000256" key="7">
    <source>
        <dbReference type="ARBA" id="ARBA00022691"/>
    </source>
</evidence>
<gene>
    <name evidence="18" type="primary">hemN</name>
    <name evidence="18" type="ORF">GSH16_08915</name>
</gene>
<evidence type="ECO:0000256" key="4">
    <source>
        <dbReference type="ARBA" id="ARBA00011245"/>
    </source>
</evidence>
<dbReference type="GO" id="GO:0046872">
    <property type="term" value="F:metal ion binding"/>
    <property type="evidence" value="ECO:0007669"/>
    <property type="project" value="UniProtKB-KW"/>
</dbReference>
<evidence type="ECO:0000256" key="10">
    <source>
        <dbReference type="ARBA" id="ARBA00023004"/>
    </source>
</evidence>
<sequence>MTDMERLAAAGLFSRKVPRYTSYPTAPMFHDGIGPDTYARWLGALPAGSQLSVYVHIPFCIRLCWFCACRTQGVQSLDPVRSYLRSLMREFEMVAAHLPAGVSVARIHWGGGTPTILPPDLITELASAIRQNLQMAADPDFSVEIDPTCADPDKIAALAESGLTRASIGVQDFDPLVQKTIGREQGFEVTRDIVEELRAAGVGSVNIDMVYGLPYQTPERFARTLDMTRALSPDRIALFGYAHVPWMAKRQKMIPEAALPGPEARLALFRQAEAAFLADGHIALGIDHFARPQDSLAVAAANGRMKRNFQGYTDDLCTALIGFGASSIGNLPQGFVQNVSATMGYHKAIEAGDLPVAKGLAFTLEDRVRGRAIETLMCDFEIDRAALAATFGDMAALIDSDLAALAESYTGFVVDDGTCFRVTPEGRPLTRIIAAGLDAYQNGTARHSQAV</sequence>
<keyword evidence="8 14" id="KW-0479">Metal-binding</keyword>
<keyword evidence="7 14" id="KW-0949">S-adenosyl-L-methionine</keyword>
<evidence type="ECO:0000256" key="2">
    <source>
        <dbReference type="ARBA" id="ARBA00004785"/>
    </source>
</evidence>
<dbReference type="InterPro" id="IPR007197">
    <property type="entry name" value="rSAM"/>
</dbReference>
<comment type="similarity">
    <text evidence="3 14">Belongs to the anaerobic coproporphyrinogen-III oxidase family.</text>
</comment>
<evidence type="ECO:0000313" key="18">
    <source>
        <dbReference type="EMBL" id="MXU65569.1"/>
    </source>
</evidence>
<evidence type="ECO:0000256" key="16">
    <source>
        <dbReference type="PIRSR" id="PIRSR000167-2"/>
    </source>
</evidence>
<dbReference type="EMBL" id="WUWG01000003">
    <property type="protein sequence ID" value="MXU65569.1"/>
    <property type="molecule type" value="Genomic_DNA"/>
</dbReference>
<dbReference type="Gene3D" id="3.20.20.70">
    <property type="entry name" value="Aldolase class I"/>
    <property type="match status" value="1"/>
</dbReference>
<dbReference type="InterPro" id="IPR034505">
    <property type="entry name" value="Coproporphyrinogen-III_oxidase"/>
</dbReference>
<name>A0A6B0TS56_9RHOB</name>
<proteinExistence type="inferred from homology"/>
<dbReference type="PANTHER" id="PTHR13932">
    <property type="entry name" value="COPROPORPHYRINIGEN III OXIDASE"/>
    <property type="match status" value="1"/>
</dbReference>
<feature type="binding site" evidence="15">
    <location>
        <position position="242"/>
    </location>
    <ligand>
        <name>S-adenosyl-L-methionine</name>
        <dbReference type="ChEBI" id="CHEBI:59789"/>
        <label>2</label>
    </ligand>
</feature>
<keyword evidence="19" id="KW-1185">Reference proteome</keyword>
<keyword evidence="6 14" id="KW-0963">Cytoplasm</keyword>
<dbReference type="Pfam" id="PF06969">
    <property type="entry name" value="HemN_C"/>
    <property type="match status" value="1"/>
</dbReference>
<keyword evidence="10 14" id="KW-0408">Iron</keyword>
<dbReference type="InterPro" id="IPR006638">
    <property type="entry name" value="Elp3/MiaA/NifB-like_rSAM"/>
</dbReference>
<feature type="binding site" evidence="15">
    <location>
        <position position="208"/>
    </location>
    <ligand>
        <name>S-adenosyl-L-methionine</name>
        <dbReference type="ChEBI" id="CHEBI:59789"/>
        <label>2</label>
    </ligand>
</feature>
<evidence type="ECO:0000256" key="14">
    <source>
        <dbReference type="PIRNR" id="PIRNR000167"/>
    </source>
</evidence>
<dbReference type="GO" id="GO:0004109">
    <property type="term" value="F:coproporphyrinogen oxidase activity"/>
    <property type="evidence" value="ECO:0007669"/>
    <property type="project" value="InterPro"/>
</dbReference>
<dbReference type="SFLD" id="SFLDS00029">
    <property type="entry name" value="Radical_SAM"/>
    <property type="match status" value="1"/>
</dbReference>
<dbReference type="GO" id="GO:0006782">
    <property type="term" value="P:protoporphyrinogen IX biosynthetic process"/>
    <property type="evidence" value="ECO:0007669"/>
    <property type="project" value="UniProtKB-UniPathway"/>
</dbReference>
<dbReference type="SUPFAM" id="SSF102114">
    <property type="entry name" value="Radical SAM enzymes"/>
    <property type="match status" value="1"/>
</dbReference>
<feature type="binding site" evidence="15">
    <location>
        <position position="183"/>
    </location>
    <ligand>
        <name>S-adenosyl-L-methionine</name>
        <dbReference type="ChEBI" id="CHEBI:59789"/>
        <label>2</label>
    </ligand>
</feature>
<organism evidence="18 19">
    <name type="scientific">Oceanomicrobium pacificus</name>
    <dbReference type="NCBI Taxonomy" id="2692916"/>
    <lineage>
        <taxon>Bacteria</taxon>
        <taxon>Pseudomonadati</taxon>
        <taxon>Pseudomonadota</taxon>
        <taxon>Alphaproteobacteria</taxon>
        <taxon>Rhodobacterales</taxon>
        <taxon>Paracoccaceae</taxon>
        <taxon>Oceanomicrobium</taxon>
    </lineage>
</organism>
<keyword evidence="9 14" id="KW-0560">Oxidoreductase</keyword>
<evidence type="ECO:0000256" key="8">
    <source>
        <dbReference type="ARBA" id="ARBA00022723"/>
    </source>
</evidence>
<feature type="binding site" evidence="15">
    <location>
        <begin position="66"/>
        <end position="68"/>
    </location>
    <ligand>
        <name>S-adenosyl-L-methionine</name>
        <dbReference type="ChEBI" id="CHEBI:59789"/>
        <label>2</label>
    </ligand>
</feature>
<dbReference type="PANTHER" id="PTHR13932:SF6">
    <property type="entry name" value="OXYGEN-INDEPENDENT COPROPORPHYRINOGEN III OXIDASE"/>
    <property type="match status" value="1"/>
</dbReference>
<comment type="pathway">
    <text evidence="2 14">Porphyrin-containing compound metabolism; protoporphyrin-IX biosynthesis; protoporphyrinogen-IX from coproporphyrinogen-III (AdoMet route): step 1/1.</text>
</comment>
<feature type="binding site" evidence="15">
    <location>
        <position position="54"/>
    </location>
    <ligand>
        <name>S-adenosyl-L-methionine</name>
        <dbReference type="ChEBI" id="CHEBI:59789"/>
        <label>1</label>
    </ligand>
</feature>
<dbReference type="EC" id="1.3.98.3" evidence="14"/>
<dbReference type="GO" id="GO:0051989">
    <property type="term" value="F:coproporphyrinogen dehydrogenase activity"/>
    <property type="evidence" value="ECO:0007669"/>
    <property type="project" value="UniProtKB-EC"/>
</dbReference>
<comment type="catalytic activity">
    <reaction evidence="13 14">
        <text>coproporphyrinogen III + 2 S-adenosyl-L-methionine = protoporphyrinogen IX + 2 5'-deoxyadenosine + 2 L-methionine + 2 CO2</text>
        <dbReference type="Rhea" id="RHEA:15425"/>
        <dbReference type="ChEBI" id="CHEBI:16526"/>
        <dbReference type="ChEBI" id="CHEBI:17319"/>
        <dbReference type="ChEBI" id="CHEBI:57307"/>
        <dbReference type="ChEBI" id="CHEBI:57309"/>
        <dbReference type="ChEBI" id="CHEBI:57844"/>
        <dbReference type="ChEBI" id="CHEBI:59789"/>
        <dbReference type="EC" id="1.3.98.3"/>
    </reaction>
</comment>
<dbReference type="InterPro" id="IPR013785">
    <property type="entry name" value="Aldolase_TIM"/>
</dbReference>
<dbReference type="Gene3D" id="1.10.10.920">
    <property type="match status" value="1"/>
</dbReference>
<evidence type="ECO:0000256" key="5">
    <source>
        <dbReference type="ARBA" id="ARBA00022485"/>
    </source>
</evidence>
<dbReference type="Proteomes" id="UP000436016">
    <property type="component" value="Unassembled WGS sequence"/>
</dbReference>
<evidence type="ECO:0000256" key="6">
    <source>
        <dbReference type="ARBA" id="ARBA00022490"/>
    </source>
</evidence>
<feature type="binding site" evidence="15">
    <location>
        <position position="111"/>
    </location>
    <ligand>
        <name>S-adenosyl-L-methionine</name>
        <dbReference type="ChEBI" id="CHEBI:59789"/>
        <label>1</label>
    </ligand>
</feature>
<evidence type="ECO:0000256" key="13">
    <source>
        <dbReference type="ARBA" id="ARBA00048321"/>
    </source>
</evidence>
<feature type="binding site" evidence="15">
    <location>
        <position position="171"/>
    </location>
    <ligand>
        <name>S-adenosyl-L-methionine</name>
        <dbReference type="ChEBI" id="CHEBI:59789"/>
        <label>2</label>
    </ligand>
</feature>
<dbReference type="InterPro" id="IPR004558">
    <property type="entry name" value="Coprogen_oxidase_HemN"/>
</dbReference>
<evidence type="ECO:0000256" key="9">
    <source>
        <dbReference type="ARBA" id="ARBA00023002"/>
    </source>
</evidence>
<dbReference type="SFLD" id="SFLDG01065">
    <property type="entry name" value="anaerobic_coproporphyrinogen-I"/>
    <property type="match status" value="1"/>
</dbReference>
<comment type="subcellular location">
    <subcellularLocation>
        <location evidence="1 14">Cytoplasm</location>
    </subcellularLocation>
</comment>
<dbReference type="NCBIfam" id="TIGR00538">
    <property type="entry name" value="hemN"/>
    <property type="match status" value="1"/>
</dbReference>
<reference evidence="18 19" key="1">
    <citation type="submission" date="2019-12" db="EMBL/GenBank/DDBJ databases">
        <title>Strain KN286 was isolated from seawater, which was collected from Caroline Seamount in the tropical western Pacific.</title>
        <authorList>
            <person name="Wang Q."/>
        </authorList>
    </citation>
    <scope>NUCLEOTIDE SEQUENCE [LARGE SCALE GENOMIC DNA]</scope>
    <source>
        <strain evidence="18 19">KN286</strain>
    </source>
</reference>
<evidence type="ECO:0000256" key="11">
    <source>
        <dbReference type="ARBA" id="ARBA00023014"/>
    </source>
</evidence>
<feature type="binding site" evidence="16">
    <location>
        <position position="60"/>
    </location>
    <ligand>
        <name>[4Fe-4S] cluster</name>
        <dbReference type="ChEBI" id="CHEBI:49883"/>
        <note>4Fe-4S-S-AdoMet</note>
    </ligand>
</feature>
<dbReference type="UniPathway" id="UPA00251">
    <property type="reaction ID" value="UER00323"/>
</dbReference>
<evidence type="ECO:0000256" key="12">
    <source>
        <dbReference type="ARBA" id="ARBA00023244"/>
    </source>
</evidence>
<accession>A0A6B0TS56</accession>
<dbReference type="AlphaFoldDB" id="A0A6B0TS56"/>
<dbReference type="GO" id="GO:0051539">
    <property type="term" value="F:4 iron, 4 sulfur cluster binding"/>
    <property type="evidence" value="ECO:0007669"/>
    <property type="project" value="UniProtKB-KW"/>
</dbReference>
<dbReference type="InterPro" id="IPR058240">
    <property type="entry name" value="rSAM_sf"/>
</dbReference>
<evidence type="ECO:0000313" key="19">
    <source>
        <dbReference type="Proteomes" id="UP000436016"/>
    </source>
</evidence>
<dbReference type="InterPro" id="IPR010723">
    <property type="entry name" value="HemN_C"/>
</dbReference>
<feature type="binding site" evidence="15">
    <location>
        <begin position="112"/>
        <end position="113"/>
    </location>
    <ligand>
        <name>S-adenosyl-L-methionine</name>
        <dbReference type="ChEBI" id="CHEBI:59789"/>
        <label>2</label>
    </ligand>
</feature>
<keyword evidence="5 14" id="KW-0004">4Fe-4S</keyword>
<comment type="cofactor">
    <cofactor evidence="14 16">
        <name>[4Fe-4S] cluster</name>
        <dbReference type="ChEBI" id="CHEBI:49883"/>
    </cofactor>
    <text evidence="14 16">Binds 1 [4Fe-4S] cluster. The cluster is coordinated with 3 cysteines and an exchangeable S-adenosyl-L-methionine.</text>
</comment>